<proteinExistence type="predicted"/>
<evidence type="ECO:0000313" key="1">
    <source>
        <dbReference type="EMBL" id="PIV08119.1"/>
    </source>
</evidence>
<reference evidence="2" key="1">
    <citation type="submission" date="2017-09" db="EMBL/GenBank/DDBJ databases">
        <title>Depth-based differentiation of microbial function through sediment-hosted aquifers and enrichment of novel symbionts in the deep terrestrial subsurface.</title>
        <authorList>
            <person name="Probst A.J."/>
            <person name="Ladd B."/>
            <person name="Jarett J.K."/>
            <person name="Geller-Mcgrath D.E."/>
            <person name="Sieber C.M.K."/>
            <person name="Emerson J.B."/>
            <person name="Anantharaman K."/>
            <person name="Thomas B.C."/>
            <person name="Malmstrom R."/>
            <person name="Stieglmeier M."/>
            <person name="Klingl A."/>
            <person name="Woyke T."/>
            <person name="Ryan C.M."/>
            <person name="Banfield J.F."/>
        </authorList>
    </citation>
    <scope>NUCLEOTIDE SEQUENCE [LARGE SCALE GENOMIC DNA]</scope>
</reference>
<name>A0A2M7BRK1_9BACT</name>
<dbReference type="EMBL" id="PEVA01000185">
    <property type="protein sequence ID" value="PIV08119.1"/>
    <property type="molecule type" value="Genomic_DNA"/>
</dbReference>
<accession>A0A2M7BRK1</accession>
<protein>
    <submittedName>
        <fullName evidence="1">Uncharacterized protein</fullName>
    </submittedName>
</protein>
<gene>
    <name evidence="1" type="ORF">COS52_04420</name>
</gene>
<evidence type="ECO:0000313" key="2">
    <source>
        <dbReference type="Proteomes" id="UP000230119"/>
    </source>
</evidence>
<organism evidence="1 2">
    <name type="scientific">Candidatus Roizmanbacteria bacterium CG03_land_8_20_14_0_80_39_12</name>
    <dbReference type="NCBI Taxonomy" id="1974847"/>
    <lineage>
        <taxon>Bacteria</taxon>
        <taxon>Candidatus Roizmaniibacteriota</taxon>
    </lineage>
</organism>
<sequence length="72" mass="8580">MKPRFFPIFFKQTAYEGQLARYASRISAMEQALDVVEKEKKMTTSLKIKAHNSSMERKQNERVVQIFLRKRN</sequence>
<dbReference type="Proteomes" id="UP000230119">
    <property type="component" value="Unassembled WGS sequence"/>
</dbReference>
<dbReference type="AlphaFoldDB" id="A0A2M7BRK1"/>
<comment type="caution">
    <text evidence="1">The sequence shown here is derived from an EMBL/GenBank/DDBJ whole genome shotgun (WGS) entry which is preliminary data.</text>
</comment>